<organism evidence="2">
    <name type="scientific">viral metagenome</name>
    <dbReference type="NCBI Taxonomy" id="1070528"/>
    <lineage>
        <taxon>unclassified sequences</taxon>
        <taxon>metagenomes</taxon>
        <taxon>organismal metagenomes</taxon>
    </lineage>
</organism>
<evidence type="ECO:0000256" key="1">
    <source>
        <dbReference type="SAM" id="MobiDB-lite"/>
    </source>
</evidence>
<feature type="region of interest" description="Disordered" evidence="1">
    <location>
        <begin position="1"/>
        <end position="20"/>
    </location>
</feature>
<evidence type="ECO:0000313" key="2">
    <source>
        <dbReference type="EMBL" id="QHT33672.1"/>
    </source>
</evidence>
<accession>A0A6C0EY29</accession>
<reference evidence="2" key="1">
    <citation type="journal article" date="2020" name="Nature">
        <title>Giant virus diversity and host interactions through global metagenomics.</title>
        <authorList>
            <person name="Schulz F."/>
            <person name="Roux S."/>
            <person name="Paez-Espino D."/>
            <person name="Jungbluth S."/>
            <person name="Walsh D.A."/>
            <person name="Denef V.J."/>
            <person name="McMahon K.D."/>
            <person name="Konstantinidis K.T."/>
            <person name="Eloe-Fadrosh E.A."/>
            <person name="Kyrpides N.C."/>
            <person name="Woyke T."/>
        </authorList>
    </citation>
    <scope>NUCLEOTIDE SEQUENCE</scope>
    <source>
        <strain evidence="2">GVMAG-M-3300009161-36</strain>
    </source>
</reference>
<protein>
    <submittedName>
        <fullName evidence="2">Uncharacterized protein</fullName>
    </submittedName>
</protein>
<sequence length="618" mass="73643">MGGSKSKPQQTTSYSDNSSQINKSLSQIKTQINELNSDLDKFKVSIDNHVDTVQQKFIHFDNKVLQIQNEFQESFNFFNQGILMIGNNIDSMSKFQIEYETSNNNEHLEIQQNDWKENFERNVYQQFQRLKNLKFELELDLHKKVGYYLIIKNNFNDQIKIYQEKKSQFQITNLQSQILFLLNHFVEKSDSVDIVKFNQIENLVEKNELNMLEKTIQFPPELDESIIKLYLTTDKFEEIIKIETKLKEDIDLMMKHFSNPNLLNSLDNLITSPELLATKLYNSGIKSIAQIEFSNQTQILISNGFAYIPEYKYKELKKKFIIGCEKSNLKLNWELENINWISAYLYEKIQIKSIGSMIEYIKSDNCIYPIVYLPHEINSVKLKLFNGLENKLEFKLEFKYETDQFFRYYILIVNNKINNIELITNTLIIGLGYSQISDFALFFLKYQLEQIDKNIMIGGKQVLENNSIYYDFELKWDSNLIQFNNLVSYVESKYFQKKNVDSNFIFIFDRGLLSPKSTLTEIKIFFKKFICWLLSGIIKFQMKNFPNTFDIKLFLTIIINIICQTDYNTYNLHEFEFVKYSVPNFDYYLKLNKLEDIKIFISFIFFKIYDFYWNPNIK</sequence>
<dbReference type="AlphaFoldDB" id="A0A6C0EY29"/>
<proteinExistence type="predicted"/>
<dbReference type="EMBL" id="MN738971">
    <property type="protein sequence ID" value="QHT33672.1"/>
    <property type="molecule type" value="Genomic_DNA"/>
</dbReference>
<name>A0A6C0EY29_9ZZZZ</name>